<dbReference type="STRING" id="1081102.A0A167SLW7"/>
<dbReference type="OrthoDB" id="37659at2759"/>
<dbReference type="AlphaFoldDB" id="A0A167SLW7"/>
<dbReference type="PROSITE" id="PS00061">
    <property type="entry name" value="ADH_SHORT"/>
    <property type="match status" value="1"/>
</dbReference>
<keyword evidence="3" id="KW-0560">Oxidoreductase</keyword>
<keyword evidence="5" id="KW-1185">Reference proteome</keyword>
<evidence type="ECO:0000313" key="5">
    <source>
        <dbReference type="Proteomes" id="UP000076874"/>
    </source>
</evidence>
<proteinExistence type="inferred from homology"/>
<dbReference type="SUPFAM" id="SSF51735">
    <property type="entry name" value="NAD(P)-binding Rossmann-fold domains"/>
    <property type="match status" value="1"/>
</dbReference>
<evidence type="ECO:0000256" key="3">
    <source>
        <dbReference type="ARBA" id="ARBA00023002"/>
    </source>
</evidence>
<gene>
    <name evidence="4" type="ORF">SPI_05940</name>
</gene>
<dbReference type="PANTHER" id="PTHR42760:SF5">
    <property type="entry name" value="2-DEHYDRO-3-DEOXY-D-GLUCONATE 5-DEHYDROGENASE"/>
    <property type="match status" value="1"/>
</dbReference>
<dbReference type="InterPro" id="IPR002347">
    <property type="entry name" value="SDR_fam"/>
</dbReference>
<dbReference type="InterPro" id="IPR020904">
    <property type="entry name" value="Sc_DH/Rdtase_CS"/>
</dbReference>
<dbReference type="EMBL" id="AZHD01000010">
    <property type="protein sequence ID" value="OAA59742.1"/>
    <property type="molecule type" value="Genomic_DNA"/>
</dbReference>
<dbReference type="Proteomes" id="UP000076874">
    <property type="component" value="Unassembled WGS sequence"/>
</dbReference>
<dbReference type="PANTHER" id="PTHR42760">
    <property type="entry name" value="SHORT-CHAIN DEHYDROGENASES/REDUCTASES FAMILY MEMBER"/>
    <property type="match status" value="1"/>
</dbReference>
<sequence length="261" mass="27540">MGSADYLKQMFSLEGKTAVITGATGGLGRSLALALAKAGASIVSIEIPNDPNSASLAAAVKGVGSSIQVFTSDLREISAVRATYSKMWEAGVVPDILVNCAGIARRNPCEDATDEDIDLLFAINAKALYVSCQEFGRRLLALKRPGKIINIASVTAFQANRNTSVYAASKGAVMQMTKGFSNEWISKGIQVNAISPGYMHTPLTEVYVQDKEASDYLMNRVPAGRWGVPSDLDTAVLYLASPANTFTSGVSITVDGGFCGK</sequence>
<dbReference type="GO" id="GO:0016616">
    <property type="term" value="F:oxidoreductase activity, acting on the CH-OH group of donors, NAD or NADP as acceptor"/>
    <property type="evidence" value="ECO:0007669"/>
    <property type="project" value="TreeGrafter"/>
</dbReference>
<keyword evidence="2" id="KW-0521">NADP</keyword>
<dbReference type="Gene3D" id="3.40.50.720">
    <property type="entry name" value="NAD(P)-binding Rossmann-like Domain"/>
    <property type="match status" value="1"/>
</dbReference>
<evidence type="ECO:0000313" key="4">
    <source>
        <dbReference type="EMBL" id="OAA59742.1"/>
    </source>
</evidence>
<organism evidence="4 5">
    <name type="scientific">Niveomyces insectorum RCEF 264</name>
    <dbReference type="NCBI Taxonomy" id="1081102"/>
    <lineage>
        <taxon>Eukaryota</taxon>
        <taxon>Fungi</taxon>
        <taxon>Dikarya</taxon>
        <taxon>Ascomycota</taxon>
        <taxon>Pezizomycotina</taxon>
        <taxon>Sordariomycetes</taxon>
        <taxon>Hypocreomycetidae</taxon>
        <taxon>Hypocreales</taxon>
        <taxon>Cordycipitaceae</taxon>
        <taxon>Niveomyces</taxon>
    </lineage>
</organism>
<dbReference type="PRINTS" id="PR00081">
    <property type="entry name" value="GDHRDH"/>
</dbReference>
<name>A0A167SLW7_9HYPO</name>
<comment type="similarity">
    <text evidence="1">Belongs to the short-chain dehydrogenases/reductases (SDR) family.</text>
</comment>
<dbReference type="InterPro" id="IPR036291">
    <property type="entry name" value="NAD(P)-bd_dom_sf"/>
</dbReference>
<evidence type="ECO:0000256" key="1">
    <source>
        <dbReference type="ARBA" id="ARBA00006484"/>
    </source>
</evidence>
<dbReference type="Pfam" id="PF13561">
    <property type="entry name" value="adh_short_C2"/>
    <property type="match status" value="1"/>
</dbReference>
<dbReference type="PRINTS" id="PR00080">
    <property type="entry name" value="SDRFAMILY"/>
</dbReference>
<evidence type="ECO:0000256" key="2">
    <source>
        <dbReference type="ARBA" id="ARBA00022857"/>
    </source>
</evidence>
<reference evidence="4 5" key="1">
    <citation type="journal article" date="2016" name="Genome Biol. Evol.">
        <title>Divergent and convergent evolution of fungal pathogenicity.</title>
        <authorList>
            <person name="Shang Y."/>
            <person name="Xiao G."/>
            <person name="Zheng P."/>
            <person name="Cen K."/>
            <person name="Zhan S."/>
            <person name="Wang C."/>
        </authorList>
    </citation>
    <scope>NUCLEOTIDE SEQUENCE [LARGE SCALE GENOMIC DNA]</scope>
    <source>
        <strain evidence="4 5">RCEF 264</strain>
    </source>
</reference>
<accession>A0A167SLW7</accession>
<protein>
    <submittedName>
        <fullName evidence="4">NAD(P)-binding domain protein</fullName>
    </submittedName>
</protein>
<dbReference type="FunFam" id="3.40.50.720:FF:000084">
    <property type="entry name" value="Short-chain dehydrogenase reductase"/>
    <property type="match status" value="1"/>
</dbReference>
<comment type="caution">
    <text evidence="4">The sequence shown here is derived from an EMBL/GenBank/DDBJ whole genome shotgun (WGS) entry which is preliminary data.</text>
</comment>